<dbReference type="GO" id="GO:0005524">
    <property type="term" value="F:ATP binding"/>
    <property type="evidence" value="ECO:0007669"/>
    <property type="project" value="UniProtKB-UniRule"/>
</dbReference>
<dbReference type="InParanoid" id="A0A409VYZ0"/>
<dbReference type="AlphaFoldDB" id="A0A409VYZ0"/>
<dbReference type="InterPro" id="IPR011761">
    <property type="entry name" value="ATP-grasp"/>
</dbReference>
<accession>A0A409VYZ0</accession>
<dbReference type="Gene3D" id="3.30.470.20">
    <property type="entry name" value="ATP-grasp fold, B domain"/>
    <property type="match status" value="1"/>
</dbReference>
<feature type="domain" description="ATP-grasp" evidence="4">
    <location>
        <begin position="125"/>
        <end position="371"/>
    </location>
</feature>
<comment type="similarity">
    <text evidence="1">Belongs to the D-alanine--D-alanine ligase family.</text>
</comment>
<evidence type="ECO:0000256" key="2">
    <source>
        <dbReference type="ARBA" id="ARBA00022598"/>
    </source>
</evidence>
<dbReference type="EMBL" id="NHYD01003862">
    <property type="protein sequence ID" value="PPQ71477.1"/>
    <property type="molecule type" value="Genomic_DNA"/>
</dbReference>
<organism evidence="5 6">
    <name type="scientific">Psilocybe cyanescens</name>
    <dbReference type="NCBI Taxonomy" id="93625"/>
    <lineage>
        <taxon>Eukaryota</taxon>
        <taxon>Fungi</taxon>
        <taxon>Dikarya</taxon>
        <taxon>Basidiomycota</taxon>
        <taxon>Agaricomycotina</taxon>
        <taxon>Agaricomycetes</taxon>
        <taxon>Agaricomycetidae</taxon>
        <taxon>Agaricales</taxon>
        <taxon>Agaricineae</taxon>
        <taxon>Strophariaceae</taxon>
        <taxon>Psilocybe</taxon>
    </lineage>
</organism>
<dbReference type="STRING" id="93625.A0A409VYZ0"/>
<name>A0A409VYZ0_PSICY</name>
<evidence type="ECO:0000313" key="5">
    <source>
        <dbReference type="EMBL" id="PPQ71477.1"/>
    </source>
</evidence>
<keyword evidence="3" id="KW-0067">ATP-binding</keyword>
<protein>
    <recommendedName>
        <fullName evidence="4">ATP-grasp domain-containing protein</fullName>
    </recommendedName>
</protein>
<evidence type="ECO:0000259" key="4">
    <source>
        <dbReference type="PROSITE" id="PS50975"/>
    </source>
</evidence>
<dbReference type="GO" id="GO:0046872">
    <property type="term" value="F:metal ion binding"/>
    <property type="evidence" value="ECO:0007669"/>
    <property type="project" value="InterPro"/>
</dbReference>
<dbReference type="PROSITE" id="PS50975">
    <property type="entry name" value="ATP_GRASP"/>
    <property type="match status" value="1"/>
</dbReference>
<comment type="caution">
    <text evidence="5">The sequence shown here is derived from an EMBL/GenBank/DDBJ whole genome shotgun (WGS) entry which is preliminary data.</text>
</comment>
<dbReference type="GO" id="GO:0008716">
    <property type="term" value="F:D-alanine-D-alanine ligase activity"/>
    <property type="evidence" value="ECO:0007669"/>
    <property type="project" value="InterPro"/>
</dbReference>
<dbReference type="Gene3D" id="3.30.1490.20">
    <property type="entry name" value="ATP-grasp fold, A domain"/>
    <property type="match status" value="1"/>
</dbReference>
<dbReference type="PANTHER" id="PTHR23132:SF23">
    <property type="entry name" value="D-ALANINE--D-ALANINE LIGASE B"/>
    <property type="match status" value="1"/>
</dbReference>
<evidence type="ECO:0000313" key="6">
    <source>
        <dbReference type="Proteomes" id="UP000283269"/>
    </source>
</evidence>
<dbReference type="Proteomes" id="UP000283269">
    <property type="component" value="Unassembled WGS sequence"/>
</dbReference>
<evidence type="ECO:0000256" key="1">
    <source>
        <dbReference type="ARBA" id="ARBA00010871"/>
    </source>
</evidence>
<dbReference type="Gene3D" id="3.40.50.20">
    <property type="match status" value="1"/>
</dbReference>
<gene>
    <name evidence="5" type="ORF">CVT25_013387</name>
</gene>
<dbReference type="Pfam" id="PF07478">
    <property type="entry name" value="Dala_Dala_lig_C"/>
    <property type="match status" value="1"/>
</dbReference>
<proteinExistence type="inferred from homology"/>
<evidence type="ECO:0000256" key="3">
    <source>
        <dbReference type="PROSITE-ProRule" id="PRU00409"/>
    </source>
</evidence>
<reference evidence="5 6" key="1">
    <citation type="journal article" date="2018" name="Evol. Lett.">
        <title>Horizontal gene cluster transfer increased hallucinogenic mushroom diversity.</title>
        <authorList>
            <person name="Reynolds H.T."/>
            <person name="Vijayakumar V."/>
            <person name="Gluck-Thaler E."/>
            <person name="Korotkin H.B."/>
            <person name="Matheny P.B."/>
            <person name="Slot J.C."/>
        </authorList>
    </citation>
    <scope>NUCLEOTIDE SEQUENCE [LARGE SCALE GENOMIC DNA]</scope>
    <source>
        <strain evidence="5 6">2631</strain>
    </source>
</reference>
<dbReference type="InterPro" id="IPR011095">
    <property type="entry name" value="Dala_Dala_lig_C"/>
</dbReference>
<dbReference type="InterPro" id="IPR013815">
    <property type="entry name" value="ATP_grasp_subdomain_1"/>
</dbReference>
<dbReference type="OrthoDB" id="2013972at2759"/>
<dbReference type="PANTHER" id="PTHR23132">
    <property type="entry name" value="D-ALANINE--D-ALANINE LIGASE"/>
    <property type="match status" value="1"/>
</dbReference>
<sequence>MPVTYPPDAPPALKIAFTYDSRSEWLACGYSAEQCAEFDGDETIEGIAASLRKLGTVQMIGGLKALTVALATSKPDWDIVFNICEGFGSMGREAQVPALLEAWGIPFTFSDSATLGLCLDKAKTKMVLDHYGVPTAPFACVPPRNTWPEKGVSPISIIQNSPHSHALESFPLFVKPAAEGTGMGITQANKVTDYEQLTKVVEDLSRRYPTQTILIERFLQGREFTVGIIGTGAEARAVGVREMVFLKDNPTFLSDPTTAYIDMDPALLDLDVYGSDSKRAGSLNPQYVNLHLSSDPVAKGAAEVAVKAWTLLGCRDGGRVDIRHDTKNADAVPNFIEVNPLAGLTPGLSDFPQLAQANNIGYDQLISTIIDGAIKRSKSISVN</sequence>
<keyword evidence="6" id="KW-1185">Reference proteome</keyword>
<keyword evidence="2" id="KW-0436">Ligase</keyword>
<dbReference type="SUPFAM" id="SSF56059">
    <property type="entry name" value="Glutathione synthetase ATP-binding domain-like"/>
    <property type="match status" value="1"/>
</dbReference>
<keyword evidence="3" id="KW-0547">Nucleotide-binding</keyword>